<reference evidence="1" key="1">
    <citation type="submission" date="2020-07" db="EMBL/GenBank/DDBJ databases">
        <title>Clinical and genomic characterization of carbapenemase-producing Enterobacterales causing secondary infections during the COVID-19 crisis at a New York City hospital.</title>
        <authorList>
            <person name="Gomez-Simmonds A."/>
            <person name="Annavajhala M.K."/>
            <person name="Uhlemann A.-C."/>
        </authorList>
    </citation>
    <scope>NUCLEOTIDE SEQUENCE</scope>
    <source>
        <strain evidence="1">NK1593</strain>
    </source>
</reference>
<dbReference type="AlphaFoldDB" id="A0A927DJT5"/>
<organism evidence="1 2">
    <name type="scientific">Klebsiella pneumoniae</name>
    <dbReference type="NCBI Taxonomy" id="573"/>
    <lineage>
        <taxon>Bacteria</taxon>
        <taxon>Pseudomonadati</taxon>
        <taxon>Pseudomonadota</taxon>
        <taxon>Gammaproteobacteria</taxon>
        <taxon>Enterobacterales</taxon>
        <taxon>Enterobacteriaceae</taxon>
        <taxon>Klebsiella/Raoultella group</taxon>
        <taxon>Klebsiella</taxon>
        <taxon>Klebsiella pneumoniae complex</taxon>
    </lineage>
</organism>
<comment type="caution">
    <text evidence="1">The sequence shown here is derived from an EMBL/GenBank/DDBJ whole genome shotgun (WGS) entry which is preliminary data.</text>
</comment>
<protein>
    <submittedName>
        <fullName evidence="1">Uncharacterized protein</fullName>
    </submittedName>
</protein>
<gene>
    <name evidence="1" type="ORF">IE987_25770</name>
</gene>
<dbReference type="Proteomes" id="UP000657739">
    <property type="component" value="Unassembled WGS sequence"/>
</dbReference>
<sequence length="52" mass="5817">MIEDKSPLSSGFRIIDEPMYSAHSGRQLLSLFFFRQHRAGGICILYVGRGSA</sequence>
<evidence type="ECO:0000313" key="2">
    <source>
        <dbReference type="Proteomes" id="UP000657739"/>
    </source>
</evidence>
<dbReference type="EMBL" id="JACXTE010000001">
    <property type="protein sequence ID" value="MBD3708593.1"/>
    <property type="molecule type" value="Genomic_DNA"/>
</dbReference>
<name>A0A927DJT5_KLEPN</name>
<evidence type="ECO:0000313" key="1">
    <source>
        <dbReference type="EMBL" id="MBD3708593.1"/>
    </source>
</evidence>
<proteinExistence type="predicted"/>
<accession>A0A927DJT5</accession>